<comment type="caution">
    <text evidence="1">The sequence shown here is derived from an EMBL/GenBank/DDBJ whole genome shotgun (WGS) entry which is preliminary data.</text>
</comment>
<dbReference type="AlphaFoldDB" id="A0AA88QB15"/>
<proteinExistence type="predicted"/>
<name>A0AA88QB15_9TELE</name>
<protein>
    <submittedName>
        <fullName evidence="1">Uncharacterized protein</fullName>
    </submittedName>
</protein>
<evidence type="ECO:0000313" key="2">
    <source>
        <dbReference type="Proteomes" id="UP001187343"/>
    </source>
</evidence>
<keyword evidence="2" id="KW-1185">Reference proteome</keyword>
<accession>A0AA88QB15</accession>
<sequence length="124" mass="13277">MLLITPLQLLSGFTISRSCSTPRSLVLLPYHCDMAAGGTLTPVSVPDGAKPDQPCRRRSLAPSSRNIITVSLQPQKSPIITSTSSVTTTIIVIIIIKGSTMSVNQVRCHASEDKWNSGSGENDR</sequence>
<dbReference type="EMBL" id="JAUYZG010000002">
    <property type="protein sequence ID" value="KAK2914057.1"/>
    <property type="molecule type" value="Genomic_DNA"/>
</dbReference>
<dbReference type="Proteomes" id="UP001187343">
    <property type="component" value="Unassembled WGS sequence"/>
</dbReference>
<evidence type="ECO:0000313" key="1">
    <source>
        <dbReference type="EMBL" id="KAK2914057.1"/>
    </source>
</evidence>
<reference evidence="1" key="1">
    <citation type="submission" date="2023-08" db="EMBL/GenBank/DDBJ databases">
        <title>Chromosome-level Genome Assembly of mud carp (Cirrhinus molitorella).</title>
        <authorList>
            <person name="Liu H."/>
        </authorList>
    </citation>
    <scope>NUCLEOTIDE SEQUENCE</scope>
    <source>
        <strain evidence="1">Prfri</strain>
        <tissue evidence="1">Muscle</tissue>
    </source>
</reference>
<organism evidence="1 2">
    <name type="scientific">Cirrhinus molitorella</name>
    <name type="common">mud carp</name>
    <dbReference type="NCBI Taxonomy" id="172907"/>
    <lineage>
        <taxon>Eukaryota</taxon>
        <taxon>Metazoa</taxon>
        <taxon>Chordata</taxon>
        <taxon>Craniata</taxon>
        <taxon>Vertebrata</taxon>
        <taxon>Euteleostomi</taxon>
        <taxon>Actinopterygii</taxon>
        <taxon>Neopterygii</taxon>
        <taxon>Teleostei</taxon>
        <taxon>Ostariophysi</taxon>
        <taxon>Cypriniformes</taxon>
        <taxon>Cyprinidae</taxon>
        <taxon>Labeoninae</taxon>
        <taxon>Labeonini</taxon>
        <taxon>Cirrhinus</taxon>
    </lineage>
</organism>
<gene>
    <name evidence="1" type="ORF">Q8A67_002456</name>
</gene>